<dbReference type="RefSeq" id="XP_053022833.1">
    <property type="nucleotide sequence ID" value="XM_053171584.1"/>
</dbReference>
<evidence type="ECO:0000313" key="12">
    <source>
        <dbReference type="Proteomes" id="UP001164743"/>
    </source>
</evidence>
<keyword evidence="4" id="KW-0808">Transferase</keyword>
<evidence type="ECO:0000256" key="2">
    <source>
        <dbReference type="ARBA" id="ARBA00005179"/>
    </source>
</evidence>
<evidence type="ECO:0000256" key="1">
    <source>
        <dbReference type="ARBA" id="ARBA00004141"/>
    </source>
</evidence>
<keyword evidence="12" id="KW-1185">Reference proteome</keyword>
<dbReference type="Proteomes" id="UP001164743">
    <property type="component" value="Chromosome 8A"/>
</dbReference>
<dbReference type="Pfam" id="PF13813">
    <property type="entry name" value="MBOAT_2"/>
    <property type="match status" value="1"/>
</dbReference>
<comment type="similarity">
    <text evidence="3">Belongs to the wax synthase family.</text>
</comment>
<keyword evidence="7 9" id="KW-0472">Membrane</keyword>
<evidence type="ECO:0000256" key="4">
    <source>
        <dbReference type="ARBA" id="ARBA00022679"/>
    </source>
</evidence>
<feature type="transmembrane region" description="Helical" evidence="9">
    <location>
        <begin position="216"/>
        <end position="239"/>
    </location>
</feature>
<feature type="transmembrane region" description="Helical" evidence="9">
    <location>
        <begin position="12"/>
        <end position="35"/>
    </location>
</feature>
<keyword evidence="5 9" id="KW-0812">Transmembrane</keyword>
<evidence type="ECO:0000256" key="9">
    <source>
        <dbReference type="SAM" id="Phobius"/>
    </source>
</evidence>
<sequence>MKGDLWDERIGVVFLQLVVNYITVPVLLIQGALLHPYYEPDPQARKIRAWLAPVTIFLAIYSQKTRLFHPLEDYLHINYCVAAIPTFHIICVALQYASHRGPARQIDVAKHKKDDDEPASSSDTDSDNSSSITNSDSQVTPTIVVQARRVSKTAPKKSKTIVPTKSKESPPSIGELARFSIWMTSSPRSLGYVWGPPASVLSPAPKRPMGKFLLRLFGRLVVNQLALIAFCSIALPTAAHPEKIYGWLNQYVDLPDTWLVRFFCEKAFMLPWGSVGLHSFDLVGCLLIIWELVWITGARLVLPSTSKWRPEPFDTTQYPDLFSKPVFRTSLTEFWSKGWQSTFRRDFIFCGAEPFAKLFAPYGVTASRLAGLMGAMFMSGLLAGFGCGGGLLFGAKCLWMPGGCCFLFPKHTL</sequence>
<evidence type="ECO:0000256" key="6">
    <source>
        <dbReference type="ARBA" id="ARBA00022989"/>
    </source>
</evidence>
<feature type="transmembrane region" description="Helical" evidence="9">
    <location>
        <begin position="279"/>
        <end position="302"/>
    </location>
</feature>
<feature type="transmembrane region" description="Helical" evidence="9">
    <location>
        <begin position="76"/>
        <end position="97"/>
    </location>
</feature>
<reference evidence="11" key="1">
    <citation type="submission" date="2022-10" db="EMBL/GenBank/DDBJ databases">
        <title>Puccinia triticina Genome sequencing and assembly.</title>
        <authorList>
            <person name="Li C."/>
        </authorList>
    </citation>
    <scope>NUCLEOTIDE SEQUENCE</scope>
    <source>
        <strain evidence="11">Pt15</strain>
    </source>
</reference>
<gene>
    <name evidence="11" type="ORF">PtA15_8A182</name>
</gene>
<evidence type="ECO:0000256" key="7">
    <source>
        <dbReference type="ARBA" id="ARBA00023136"/>
    </source>
</evidence>
<evidence type="ECO:0000256" key="3">
    <source>
        <dbReference type="ARBA" id="ARBA00007282"/>
    </source>
</evidence>
<dbReference type="InterPro" id="IPR044851">
    <property type="entry name" value="Wax_synthase"/>
</dbReference>
<evidence type="ECO:0000256" key="5">
    <source>
        <dbReference type="ARBA" id="ARBA00022692"/>
    </source>
</evidence>
<dbReference type="PANTHER" id="PTHR31595:SF57">
    <property type="entry name" value="OS04G0481900 PROTEIN"/>
    <property type="match status" value="1"/>
</dbReference>
<accession>A0ABY7CPV2</accession>
<evidence type="ECO:0000256" key="8">
    <source>
        <dbReference type="SAM" id="MobiDB-lite"/>
    </source>
</evidence>
<dbReference type="EMBL" id="CP110428">
    <property type="protein sequence ID" value="WAQ87278.1"/>
    <property type="molecule type" value="Genomic_DNA"/>
</dbReference>
<proteinExistence type="inferred from homology"/>
<protein>
    <recommendedName>
        <fullName evidence="10">Wax synthase domain-containing protein</fullName>
    </recommendedName>
</protein>
<evidence type="ECO:0000259" key="10">
    <source>
        <dbReference type="Pfam" id="PF13813"/>
    </source>
</evidence>
<dbReference type="PANTHER" id="PTHR31595">
    <property type="entry name" value="LONG-CHAIN-ALCOHOL O-FATTY-ACYLTRANSFERASE 3-RELATED"/>
    <property type="match status" value="1"/>
</dbReference>
<feature type="domain" description="Wax synthase" evidence="10">
    <location>
        <begin position="318"/>
        <end position="382"/>
    </location>
</feature>
<organism evidence="11 12">
    <name type="scientific">Puccinia triticina</name>
    <dbReference type="NCBI Taxonomy" id="208348"/>
    <lineage>
        <taxon>Eukaryota</taxon>
        <taxon>Fungi</taxon>
        <taxon>Dikarya</taxon>
        <taxon>Basidiomycota</taxon>
        <taxon>Pucciniomycotina</taxon>
        <taxon>Pucciniomycetes</taxon>
        <taxon>Pucciniales</taxon>
        <taxon>Pucciniaceae</taxon>
        <taxon>Puccinia</taxon>
    </lineage>
</organism>
<name>A0ABY7CPV2_9BASI</name>
<comment type="subcellular location">
    <subcellularLocation>
        <location evidence="1">Membrane</location>
        <topology evidence="1">Multi-pass membrane protein</topology>
    </subcellularLocation>
</comment>
<dbReference type="GeneID" id="77812479"/>
<feature type="region of interest" description="Disordered" evidence="8">
    <location>
        <begin position="108"/>
        <end position="138"/>
    </location>
</feature>
<feature type="compositionally biased region" description="Low complexity" evidence="8">
    <location>
        <begin position="120"/>
        <end position="137"/>
    </location>
</feature>
<comment type="pathway">
    <text evidence="2">Secondary metabolite biosynthesis.</text>
</comment>
<dbReference type="InterPro" id="IPR032805">
    <property type="entry name" value="Wax_synthase_dom"/>
</dbReference>
<feature type="transmembrane region" description="Helical" evidence="9">
    <location>
        <begin position="369"/>
        <end position="393"/>
    </location>
</feature>
<keyword evidence="6 9" id="KW-1133">Transmembrane helix</keyword>
<evidence type="ECO:0000313" key="11">
    <source>
        <dbReference type="EMBL" id="WAQ87278.1"/>
    </source>
</evidence>